<feature type="transmembrane region" description="Helical" evidence="1">
    <location>
        <begin position="7"/>
        <end position="27"/>
    </location>
</feature>
<evidence type="ECO:0000256" key="1">
    <source>
        <dbReference type="SAM" id="Phobius"/>
    </source>
</evidence>
<dbReference type="EMBL" id="CP009922">
    <property type="protein sequence ID" value="AKG45195.1"/>
    <property type="molecule type" value="Genomic_DNA"/>
</dbReference>
<sequence>MGVGARWSDALLLAGILLVVGVIALLLEDGPRQAVLGIAAIGGGSLVGTRIRERRRPGR</sequence>
<reference evidence="2" key="1">
    <citation type="submission" date="2019-08" db="EMBL/GenBank/DDBJ databases">
        <title>Complete genome sequence of a mangrove-derived Streptomyces xiamenensis.</title>
        <authorList>
            <person name="Xu J."/>
        </authorList>
    </citation>
    <scope>NUCLEOTIDE SEQUENCE</scope>
    <source>
        <strain evidence="2">318</strain>
    </source>
</reference>
<keyword evidence="1" id="KW-1133">Transmembrane helix</keyword>
<dbReference type="KEGG" id="sxi:SXIM_38110"/>
<keyword evidence="3" id="KW-1185">Reference proteome</keyword>
<dbReference type="RefSeq" id="WP_046724733.1">
    <property type="nucleotide sequence ID" value="NZ_CP009922.3"/>
</dbReference>
<name>A0A0F7FX16_9ACTN</name>
<keyword evidence="1" id="KW-0812">Transmembrane</keyword>
<dbReference type="PATRIC" id="fig|408015.6.peg.3861"/>
<organism evidence="2 3">
    <name type="scientific">Streptomyces xiamenensis</name>
    <dbReference type="NCBI Taxonomy" id="408015"/>
    <lineage>
        <taxon>Bacteria</taxon>
        <taxon>Bacillati</taxon>
        <taxon>Actinomycetota</taxon>
        <taxon>Actinomycetes</taxon>
        <taxon>Kitasatosporales</taxon>
        <taxon>Streptomycetaceae</taxon>
        <taxon>Streptomyces</taxon>
    </lineage>
</organism>
<protein>
    <submittedName>
        <fullName evidence="2">Uncharacterized protein</fullName>
    </submittedName>
</protein>
<dbReference type="HOGENOM" id="CLU_2959114_0_0_11"/>
<accession>A0A0F7FX16</accession>
<gene>
    <name evidence="2" type="ORF">SXIM_38110</name>
</gene>
<keyword evidence="1" id="KW-0472">Membrane</keyword>
<evidence type="ECO:0000313" key="3">
    <source>
        <dbReference type="Proteomes" id="UP000034034"/>
    </source>
</evidence>
<dbReference type="Proteomes" id="UP000034034">
    <property type="component" value="Chromosome"/>
</dbReference>
<dbReference type="AlphaFoldDB" id="A0A0F7FX16"/>
<evidence type="ECO:0000313" key="2">
    <source>
        <dbReference type="EMBL" id="AKG45195.1"/>
    </source>
</evidence>
<proteinExistence type="predicted"/>